<dbReference type="OrthoDB" id="9785164at2"/>
<organism evidence="1 2">
    <name type="scientific">Paenibacillus algorifonticola</name>
    <dbReference type="NCBI Taxonomy" id="684063"/>
    <lineage>
        <taxon>Bacteria</taxon>
        <taxon>Bacillati</taxon>
        <taxon>Bacillota</taxon>
        <taxon>Bacilli</taxon>
        <taxon>Bacillales</taxon>
        <taxon>Paenibacillaceae</taxon>
        <taxon>Paenibacillus</taxon>
    </lineage>
</organism>
<sequence>MNKMRSFRGETKQLIMEKAGIMFMYRGYHAVSMNEIYILENMSKGSNRNPIVDNA</sequence>
<accession>A0A1I2FWY5</accession>
<dbReference type="SUPFAM" id="SSF46689">
    <property type="entry name" value="Homeodomain-like"/>
    <property type="match status" value="1"/>
</dbReference>
<protein>
    <recommendedName>
        <fullName evidence="3">Transcriptional regulator, TetR family</fullName>
    </recommendedName>
</protein>
<name>A0A1I2FWY5_9BACL</name>
<dbReference type="InterPro" id="IPR009057">
    <property type="entry name" value="Homeodomain-like_sf"/>
</dbReference>
<keyword evidence="2" id="KW-1185">Reference proteome</keyword>
<evidence type="ECO:0000313" key="1">
    <source>
        <dbReference type="EMBL" id="SFF09317.1"/>
    </source>
</evidence>
<dbReference type="EMBL" id="FONN01000013">
    <property type="protein sequence ID" value="SFF09317.1"/>
    <property type="molecule type" value="Genomic_DNA"/>
</dbReference>
<dbReference type="AlphaFoldDB" id="A0A1I2FWY5"/>
<evidence type="ECO:0000313" key="2">
    <source>
        <dbReference type="Proteomes" id="UP000183410"/>
    </source>
</evidence>
<reference evidence="2" key="1">
    <citation type="submission" date="2016-10" db="EMBL/GenBank/DDBJ databases">
        <authorList>
            <person name="Varghese N."/>
            <person name="Submissions S."/>
        </authorList>
    </citation>
    <scope>NUCLEOTIDE SEQUENCE [LARGE SCALE GENOMIC DNA]</scope>
    <source>
        <strain evidence="2">CGMCC 1.10223</strain>
    </source>
</reference>
<dbReference type="Proteomes" id="UP000183410">
    <property type="component" value="Unassembled WGS sequence"/>
</dbReference>
<dbReference type="Gene3D" id="1.10.10.60">
    <property type="entry name" value="Homeodomain-like"/>
    <property type="match status" value="1"/>
</dbReference>
<dbReference type="RefSeq" id="WP_156182351.1">
    <property type="nucleotide sequence ID" value="NZ_FONN01000013.1"/>
</dbReference>
<gene>
    <name evidence="1" type="ORF">SAMN04487969_113172</name>
</gene>
<evidence type="ECO:0008006" key="3">
    <source>
        <dbReference type="Google" id="ProtNLM"/>
    </source>
</evidence>
<proteinExistence type="predicted"/>